<evidence type="ECO:0000313" key="2">
    <source>
        <dbReference type="EMBL" id="KHG24694.1"/>
    </source>
</evidence>
<dbReference type="Proteomes" id="UP000032142">
    <property type="component" value="Unassembled WGS sequence"/>
</dbReference>
<feature type="region of interest" description="Disordered" evidence="1">
    <location>
        <begin position="1"/>
        <end position="30"/>
    </location>
</feature>
<evidence type="ECO:0000256" key="1">
    <source>
        <dbReference type="SAM" id="MobiDB-lite"/>
    </source>
</evidence>
<feature type="region of interest" description="Disordered" evidence="1">
    <location>
        <begin position="123"/>
        <end position="149"/>
    </location>
</feature>
<keyword evidence="3" id="KW-1185">Reference proteome</keyword>
<protein>
    <submittedName>
        <fullName evidence="2">Putative membrane ycf1</fullName>
    </submittedName>
</protein>
<proteinExistence type="predicted"/>
<dbReference type="AlphaFoldDB" id="A0A0B0PJT3"/>
<reference evidence="3" key="1">
    <citation type="submission" date="2014-09" db="EMBL/GenBank/DDBJ databases">
        <authorList>
            <person name="Mudge J."/>
            <person name="Ramaraj T."/>
            <person name="Lindquist I.E."/>
            <person name="Bharti A.K."/>
            <person name="Sundararajan A."/>
            <person name="Cameron C.T."/>
            <person name="Woodward J.E."/>
            <person name="May G.D."/>
            <person name="Brubaker C."/>
            <person name="Broadhvest J."/>
            <person name="Wilkins T.A."/>
        </authorList>
    </citation>
    <scope>NUCLEOTIDE SEQUENCE</scope>
    <source>
        <strain evidence="3">cv. AKA8401</strain>
    </source>
</reference>
<sequence>MPQAFNRPLATSDTRPSGGASMMHGREGVKGRTDVRHVTLELKVVLGVPKWDEWRLRCKRVSSLVIHQSFITDVLCFLLYSASIFDRKSSSPIHPTATQGSAIQFSSDMSSLLGVTLSPLTESNSQRKLDRKLYPPSRNSYGTKPPIPQPSPIIDSCGSSSVQGNTFPYGHAEVKTSRKHSFSLPLKRNPKILRSPSLSSLFFAERLMPQAFNRPLATSDTRPSGGASMMHGREGVKGRTDVRHVTLELKVVLGVPKWDEWRLRDLGLYFWVGQNLGLTAAPLCSLLCNENEANTTKRPILPGLATSRPFYAHLLQVAPFQPIASSGV</sequence>
<evidence type="ECO:0000313" key="3">
    <source>
        <dbReference type="Proteomes" id="UP000032142"/>
    </source>
</evidence>
<name>A0A0B0PJT3_GOSAR</name>
<accession>A0A0B0PJT3</accession>
<feature type="region of interest" description="Disordered" evidence="1">
    <location>
        <begin position="215"/>
        <end position="237"/>
    </location>
</feature>
<organism evidence="2 3">
    <name type="scientific">Gossypium arboreum</name>
    <name type="common">Tree cotton</name>
    <name type="synonym">Gossypium nanking</name>
    <dbReference type="NCBI Taxonomy" id="29729"/>
    <lineage>
        <taxon>Eukaryota</taxon>
        <taxon>Viridiplantae</taxon>
        <taxon>Streptophyta</taxon>
        <taxon>Embryophyta</taxon>
        <taxon>Tracheophyta</taxon>
        <taxon>Spermatophyta</taxon>
        <taxon>Magnoliopsida</taxon>
        <taxon>eudicotyledons</taxon>
        <taxon>Gunneridae</taxon>
        <taxon>Pentapetalae</taxon>
        <taxon>rosids</taxon>
        <taxon>malvids</taxon>
        <taxon>Malvales</taxon>
        <taxon>Malvaceae</taxon>
        <taxon>Malvoideae</taxon>
        <taxon>Gossypium</taxon>
    </lineage>
</organism>
<dbReference type="EMBL" id="KN429680">
    <property type="protein sequence ID" value="KHG24694.1"/>
    <property type="molecule type" value="Genomic_DNA"/>
</dbReference>
<gene>
    <name evidence="2" type="ORF">F383_09800</name>
</gene>